<reference evidence="1" key="1">
    <citation type="submission" date="2025-08" db="UniProtKB">
        <authorList>
            <consortium name="Ensembl"/>
        </authorList>
    </citation>
    <scope>IDENTIFICATION</scope>
</reference>
<organism evidence="1 2">
    <name type="scientific">Canis lupus dingo</name>
    <name type="common">dingo</name>
    <dbReference type="NCBI Taxonomy" id="286419"/>
    <lineage>
        <taxon>Eukaryota</taxon>
        <taxon>Metazoa</taxon>
        <taxon>Chordata</taxon>
        <taxon>Craniata</taxon>
        <taxon>Vertebrata</taxon>
        <taxon>Euteleostomi</taxon>
        <taxon>Mammalia</taxon>
        <taxon>Eutheria</taxon>
        <taxon>Laurasiatheria</taxon>
        <taxon>Carnivora</taxon>
        <taxon>Caniformia</taxon>
        <taxon>Canidae</taxon>
        <taxon>Canis</taxon>
    </lineage>
</organism>
<accession>A0A8C0KMW7</accession>
<dbReference type="Proteomes" id="UP000694391">
    <property type="component" value="Unplaced"/>
</dbReference>
<evidence type="ECO:0000313" key="1">
    <source>
        <dbReference type="Ensembl" id="ENSCAFP00020017865.1"/>
    </source>
</evidence>
<reference evidence="1" key="2">
    <citation type="submission" date="2025-09" db="UniProtKB">
        <authorList>
            <consortium name="Ensembl"/>
        </authorList>
    </citation>
    <scope>IDENTIFICATION</scope>
</reference>
<dbReference type="GeneTree" id="ENSGT00910000147804"/>
<protein>
    <submittedName>
        <fullName evidence="1">Uncharacterized protein</fullName>
    </submittedName>
</protein>
<keyword evidence="2" id="KW-1185">Reference proteome</keyword>
<sequence length="62" mass="7078">MELPTPSFIEGLPLDLIKVSLGYTAMFEMNVCHGPYRSRTSEKRISVVSWEPPSTFSFFHRG</sequence>
<name>A0A8C0KMW7_CANLU</name>
<proteinExistence type="predicted"/>
<dbReference type="Ensembl" id="ENSCAFT00020020725.1">
    <property type="protein sequence ID" value="ENSCAFP00020017865.1"/>
    <property type="gene ID" value="ENSCAFG00020014317.1"/>
</dbReference>
<evidence type="ECO:0000313" key="2">
    <source>
        <dbReference type="Proteomes" id="UP000694391"/>
    </source>
</evidence>
<dbReference type="AlphaFoldDB" id="A0A8C0KMW7"/>